<dbReference type="Pfam" id="PF00535">
    <property type="entry name" value="Glycos_transf_2"/>
    <property type="match status" value="1"/>
</dbReference>
<protein>
    <submittedName>
        <fullName evidence="2">Glycosyltransferase family 2 protein</fullName>
    </submittedName>
</protein>
<feature type="domain" description="Sigma-54 factor interaction" evidence="1">
    <location>
        <begin position="28"/>
        <end position="164"/>
    </location>
</feature>
<proteinExistence type="predicted"/>
<sequence>MRSRPSAGCAVRPRRVNQIRYISVNNKLNNKKNTSSNLMNHLLQRQGSQRVEGEKPFVSVVCPSYNRREFLPYLLYIYQYQDYPADRRELIIVDDSPHSSQDLVDMLVDPSMENVRYIHSDRRLMLGEKRNMLNDLAKGEYIVCFDDDDYYSPQKISYQVDELQRNNALFSGSDQIYVWYSHLNKIYRTHPFGPKHALNGTFAYHKKFLRKHRYEHDAMLAEEQGFLNNFSAPVLQIDPKRAILCVSHSANTYDKDYIMSSCEPVDLTLEDFVQDTNLLAHYRRLSLTPSTQPVYWECFEKVAVLFDPASEADLSDRCQALMAFGIPSERLVCLPKQIESTREISELTTHCHVLEQAQQQGWRNVLILDADIQFVKKENTVTNVNGLLKALPNIEWNVVLLGAKHFEMHLMESLPSVGRVYDALCGCAYAVNSSYFNILLTHYRECLTSLQAGAEPKAARMDMRWKELMQQHCWLAFHPSFAYLNHDWDYLQDKEIDCTHWFFRKPK</sequence>
<dbReference type="InterPro" id="IPR001173">
    <property type="entry name" value="Glyco_trans_2-like"/>
</dbReference>
<name>A0ABD7Q7H4_HAFAL</name>
<dbReference type="InterPro" id="IPR029044">
    <property type="entry name" value="Nucleotide-diphossugar_trans"/>
</dbReference>
<dbReference type="InterPro" id="IPR002078">
    <property type="entry name" value="Sigma_54_int"/>
</dbReference>
<reference evidence="2 3" key="1">
    <citation type="submission" date="2019-02" db="EMBL/GenBank/DDBJ databases">
        <title>Comparative genomic analysis of the Hafnia genus genomes.</title>
        <authorList>
            <person name="Zhiqiu Y."/>
            <person name="Chao Y."/>
            <person name="Yuhui D."/>
            <person name="Di H."/>
            <person name="Bin L."/>
        </authorList>
    </citation>
    <scope>NUCLEOTIDE SEQUENCE [LARGE SCALE GENOMIC DNA]</scope>
    <source>
        <strain evidence="2 3">PCM_1210</strain>
    </source>
</reference>
<evidence type="ECO:0000259" key="1">
    <source>
        <dbReference type="PROSITE" id="PS50045"/>
    </source>
</evidence>
<gene>
    <name evidence="2" type="ORF">EYY96_11610</name>
</gene>
<dbReference type="CDD" id="cd00761">
    <property type="entry name" value="Glyco_tranf_GTA_type"/>
    <property type="match status" value="1"/>
</dbReference>
<dbReference type="AlphaFoldDB" id="A0ABD7Q7H4"/>
<dbReference type="PANTHER" id="PTHR22916">
    <property type="entry name" value="GLYCOSYLTRANSFERASE"/>
    <property type="match status" value="1"/>
</dbReference>
<dbReference type="Gene3D" id="3.90.550.10">
    <property type="entry name" value="Spore Coat Polysaccharide Biosynthesis Protein SpsA, Chain A"/>
    <property type="match status" value="1"/>
</dbReference>
<comment type="caution">
    <text evidence="2">The sequence shown here is derived from an EMBL/GenBank/DDBJ whole genome shotgun (WGS) entry which is preliminary data.</text>
</comment>
<evidence type="ECO:0000313" key="2">
    <source>
        <dbReference type="EMBL" id="TBL67401.1"/>
    </source>
</evidence>
<dbReference type="GO" id="GO:0016758">
    <property type="term" value="F:hexosyltransferase activity"/>
    <property type="evidence" value="ECO:0007669"/>
    <property type="project" value="UniProtKB-ARBA"/>
</dbReference>
<dbReference type="SUPFAM" id="SSF53448">
    <property type="entry name" value="Nucleotide-diphospho-sugar transferases"/>
    <property type="match status" value="1"/>
</dbReference>
<organism evidence="2 3">
    <name type="scientific">Hafnia alvei</name>
    <dbReference type="NCBI Taxonomy" id="569"/>
    <lineage>
        <taxon>Bacteria</taxon>
        <taxon>Pseudomonadati</taxon>
        <taxon>Pseudomonadota</taxon>
        <taxon>Gammaproteobacteria</taxon>
        <taxon>Enterobacterales</taxon>
        <taxon>Hafniaceae</taxon>
        <taxon>Hafnia</taxon>
    </lineage>
</organism>
<dbReference type="PROSITE" id="PS50045">
    <property type="entry name" value="SIGMA54_INTERACT_4"/>
    <property type="match status" value="1"/>
</dbReference>
<evidence type="ECO:0000313" key="3">
    <source>
        <dbReference type="Proteomes" id="UP000291600"/>
    </source>
</evidence>
<dbReference type="Proteomes" id="UP000291600">
    <property type="component" value="Unassembled WGS sequence"/>
</dbReference>
<dbReference type="EMBL" id="SITJ01000070">
    <property type="protein sequence ID" value="TBL67401.1"/>
    <property type="molecule type" value="Genomic_DNA"/>
</dbReference>
<accession>A0ABD7Q7H4</accession>